<dbReference type="Proteomes" id="UP000663882">
    <property type="component" value="Unassembled WGS sequence"/>
</dbReference>
<dbReference type="OrthoDB" id="10011237at2759"/>
<dbReference type="PROSITE" id="PS50041">
    <property type="entry name" value="C_TYPE_LECTIN_2"/>
    <property type="match status" value="1"/>
</dbReference>
<name>A0A814FZM4_9BILA</name>
<dbReference type="EMBL" id="CAJNOO010000609">
    <property type="protein sequence ID" value="CAF0991564.1"/>
    <property type="molecule type" value="Genomic_DNA"/>
</dbReference>
<evidence type="ECO:0000259" key="3">
    <source>
        <dbReference type="PROSITE" id="PS50041"/>
    </source>
</evidence>
<proteinExistence type="predicted"/>
<feature type="region of interest" description="Disordered" evidence="1">
    <location>
        <begin position="268"/>
        <end position="323"/>
    </location>
</feature>
<comment type="caution">
    <text evidence="4">The sequence shown here is derived from an EMBL/GenBank/DDBJ whole genome shotgun (WGS) entry which is preliminary data.</text>
</comment>
<feature type="chain" id="PRO_5032777405" description="C-type lectin domain-containing protein" evidence="2">
    <location>
        <begin position="17"/>
        <end position="323"/>
    </location>
</feature>
<evidence type="ECO:0000256" key="1">
    <source>
        <dbReference type="SAM" id="MobiDB-lite"/>
    </source>
</evidence>
<gene>
    <name evidence="4" type="ORF">RFH988_LOCUS13685</name>
</gene>
<feature type="compositionally biased region" description="Basic residues" evidence="1">
    <location>
        <begin position="288"/>
        <end position="297"/>
    </location>
</feature>
<dbReference type="SMART" id="SM00034">
    <property type="entry name" value="CLECT"/>
    <property type="match status" value="1"/>
</dbReference>
<accession>A0A814FZM4</accession>
<dbReference type="Gene3D" id="3.10.100.10">
    <property type="entry name" value="Mannose-Binding Protein A, subunit A"/>
    <property type="match status" value="1"/>
</dbReference>
<feature type="domain" description="C-type lectin" evidence="3">
    <location>
        <begin position="64"/>
        <end position="212"/>
    </location>
</feature>
<dbReference type="SUPFAM" id="SSF56436">
    <property type="entry name" value="C-type lectin-like"/>
    <property type="match status" value="1"/>
</dbReference>
<evidence type="ECO:0000256" key="2">
    <source>
        <dbReference type="SAM" id="SignalP"/>
    </source>
</evidence>
<dbReference type="CDD" id="cd00037">
    <property type="entry name" value="CLECT"/>
    <property type="match status" value="1"/>
</dbReference>
<evidence type="ECO:0000313" key="5">
    <source>
        <dbReference type="Proteomes" id="UP000663882"/>
    </source>
</evidence>
<keyword evidence="2" id="KW-0732">Signal</keyword>
<dbReference type="InterPro" id="IPR016186">
    <property type="entry name" value="C-type_lectin-like/link_sf"/>
</dbReference>
<dbReference type="InterPro" id="IPR016187">
    <property type="entry name" value="CTDL_fold"/>
</dbReference>
<reference evidence="4" key="1">
    <citation type="submission" date="2021-02" db="EMBL/GenBank/DDBJ databases">
        <authorList>
            <person name="Nowell W R."/>
        </authorList>
    </citation>
    <scope>NUCLEOTIDE SEQUENCE</scope>
</reference>
<protein>
    <recommendedName>
        <fullName evidence="3">C-type lectin domain-containing protein</fullName>
    </recommendedName>
</protein>
<organism evidence="4 5">
    <name type="scientific">Rotaria sordida</name>
    <dbReference type="NCBI Taxonomy" id="392033"/>
    <lineage>
        <taxon>Eukaryota</taxon>
        <taxon>Metazoa</taxon>
        <taxon>Spiralia</taxon>
        <taxon>Gnathifera</taxon>
        <taxon>Rotifera</taxon>
        <taxon>Eurotatoria</taxon>
        <taxon>Bdelloidea</taxon>
        <taxon>Philodinida</taxon>
        <taxon>Philodinidae</taxon>
        <taxon>Rotaria</taxon>
    </lineage>
</organism>
<feature type="signal peptide" evidence="2">
    <location>
        <begin position="1"/>
        <end position="16"/>
    </location>
</feature>
<dbReference type="Pfam" id="PF25524">
    <property type="entry name" value="RSLD_CPSF6"/>
    <property type="match status" value="1"/>
</dbReference>
<dbReference type="AlphaFoldDB" id="A0A814FZM4"/>
<sequence length="323" mass="37400">MLKFFFLILFYQTTLALSYNDPCTKQCNLPGMICINSVCKCDLKNRRFWTGARCSQCPNDWKMTETACITYYETKMSWQGAEATCNNVKAELISFRDKSIIPLIYNASIKNSNMEINTRSAWTSARAINLSGLGIYKWLDKSIAPFDSKSDWWCKKTTANLGYTYLYDEPTKLLSPTNEVESCINYWRSTPNSQVICLDDQHCSRNYGFVCEKSESSESKHVGPPREFGTAIETLVTAVSLIKQSKIAHDDRCKILISSLQDTLKGIEDKSYGQRARHRSRSGSPRESRKKHRHRTRSPRDRNEYRRSSEDYDGKYSRDHRRR</sequence>
<feature type="compositionally biased region" description="Basic and acidic residues" evidence="1">
    <location>
        <begin position="298"/>
        <end position="317"/>
    </location>
</feature>
<evidence type="ECO:0000313" key="4">
    <source>
        <dbReference type="EMBL" id="CAF0991564.1"/>
    </source>
</evidence>
<dbReference type="InterPro" id="IPR057951">
    <property type="entry name" value="CPSF6/7_RSLD_N"/>
</dbReference>
<dbReference type="InterPro" id="IPR001304">
    <property type="entry name" value="C-type_lectin-like"/>
</dbReference>